<evidence type="ECO:0000256" key="1">
    <source>
        <dbReference type="SAM" id="MobiDB-lite"/>
    </source>
</evidence>
<dbReference type="EMBL" id="VSRR010002571">
    <property type="protein sequence ID" value="MPC32138.1"/>
    <property type="molecule type" value="Genomic_DNA"/>
</dbReference>
<organism evidence="2 3">
    <name type="scientific">Portunus trituberculatus</name>
    <name type="common">Swimming crab</name>
    <name type="synonym">Neptunus trituberculatus</name>
    <dbReference type="NCBI Taxonomy" id="210409"/>
    <lineage>
        <taxon>Eukaryota</taxon>
        <taxon>Metazoa</taxon>
        <taxon>Ecdysozoa</taxon>
        <taxon>Arthropoda</taxon>
        <taxon>Crustacea</taxon>
        <taxon>Multicrustacea</taxon>
        <taxon>Malacostraca</taxon>
        <taxon>Eumalacostraca</taxon>
        <taxon>Eucarida</taxon>
        <taxon>Decapoda</taxon>
        <taxon>Pleocyemata</taxon>
        <taxon>Brachyura</taxon>
        <taxon>Eubrachyura</taxon>
        <taxon>Portunoidea</taxon>
        <taxon>Portunidae</taxon>
        <taxon>Portuninae</taxon>
        <taxon>Portunus</taxon>
    </lineage>
</organism>
<feature type="region of interest" description="Disordered" evidence="1">
    <location>
        <begin position="57"/>
        <end position="99"/>
    </location>
</feature>
<proteinExistence type="predicted"/>
<name>A0A5B7EF79_PORTR</name>
<comment type="caution">
    <text evidence="2">The sequence shown here is derived from an EMBL/GenBank/DDBJ whole genome shotgun (WGS) entry which is preliminary data.</text>
</comment>
<gene>
    <name evidence="2" type="ORF">E2C01_025443</name>
</gene>
<accession>A0A5B7EF79</accession>
<evidence type="ECO:0000313" key="3">
    <source>
        <dbReference type="Proteomes" id="UP000324222"/>
    </source>
</evidence>
<feature type="compositionally biased region" description="Basic and acidic residues" evidence="1">
    <location>
        <begin position="67"/>
        <end position="83"/>
    </location>
</feature>
<dbReference type="Proteomes" id="UP000324222">
    <property type="component" value="Unassembled WGS sequence"/>
</dbReference>
<dbReference type="AlphaFoldDB" id="A0A5B7EF79"/>
<feature type="compositionally biased region" description="Basic and acidic residues" evidence="1">
    <location>
        <begin position="90"/>
        <end position="99"/>
    </location>
</feature>
<evidence type="ECO:0000313" key="2">
    <source>
        <dbReference type="EMBL" id="MPC32138.1"/>
    </source>
</evidence>
<sequence length="122" mass="12806">MTGSRSSGDDVSGDLQNCDLAMSLGGLGESPLQPFCLCFPLFCWRGNKFWRFTANMASTGATGGTGKGKDNGGGDKDESERGKRAAHTQENTHLRNDEKRSARCGITGVVCLLQSALGSTSG</sequence>
<protein>
    <submittedName>
        <fullName evidence="2">Uncharacterized protein</fullName>
    </submittedName>
</protein>
<keyword evidence="3" id="KW-1185">Reference proteome</keyword>
<reference evidence="2 3" key="1">
    <citation type="submission" date="2019-05" db="EMBL/GenBank/DDBJ databases">
        <title>Another draft genome of Portunus trituberculatus and its Hox gene families provides insights of decapod evolution.</title>
        <authorList>
            <person name="Jeong J.-H."/>
            <person name="Song I."/>
            <person name="Kim S."/>
            <person name="Choi T."/>
            <person name="Kim D."/>
            <person name="Ryu S."/>
            <person name="Kim W."/>
        </authorList>
    </citation>
    <scope>NUCLEOTIDE SEQUENCE [LARGE SCALE GENOMIC DNA]</scope>
    <source>
        <tissue evidence="2">Muscle</tissue>
    </source>
</reference>